<evidence type="ECO:0000256" key="1">
    <source>
        <dbReference type="ARBA" id="ARBA00023157"/>
    </source>
</evidence>
<name>A0A165GXW2_9BASI</name>
<dbReference type="Gene3D" id="3.40.50.1820">
    <property type="entry name" value="alpha/beta hydrolase"/>
    <property type="match status" value="1"/>
</dbReference>
<comment type="catalytic activity">
    <reaction evidence="3">
        <text>a diacylglycerol + H2O = a monoacylglycerol + a fatty acid + H(+)</text>
        <dbReference type="Rhea" id="RHEA:32731"/>
        <dbReference type="ChEBI" id="CHEBI:15377"/>
        <dbReference type="ChEBI" id="CHEBI:15378"/>
        <dbReference type="ChEBI" id="CHEBI:17408"/>
        <dbReference type="ChEBI" id="CHEBI:18035"/>
        <dbReference type="ChEBI" id="CHEBI:28868"/>
    </reaction>
</comment>
<dbReference type="InterPro" id="IPR029058">
    <property type="entry name" value="AB_hydrolase_fold"/>
</dbReference>
<keyword evidence="6" id="KW-0378">Hydrolase</keyword>
<dbReference type="SUPFAM" id="SSF53474">
    <property type="entry name" value="alpha/beta-Hydrolases"/>
    <property type="match status" value="1"/>
</dbReference>
<keyword evidence="1" id="KW-1015">Disulfide bond</keyword>
<accession>A0A165GXW2</accession>
<dbReference type="PANTHER" id="PTHR45856:SF24">
    <property type="entry name" value="FUNGAL LIPASE-LIKE DOMAIN-CONTAINING PROTEIN"/>
    <property type="match status" value="1"/>
</dbReference>
<dbReference type="CDD" id="cd00519">
    <property type="entry name" value="Lipase_3"/>
    <property type="match status" value="1"/>
</dbReference>
<evidence type="ECO:0000313" key="6">
    <source>
        <dbReference type="EMBL" id="KZT58628.1"/>
    </source>
</evidence>
<dbReference type="OrthoDB" id="426718at2759"/>
<reference evidence="6 7" key="1">
    <citation type="journal article" date="2016" name="Mol. Biol. Evol.">
        <title>Comparative Genomics of Early-Diverging Mushroom-Forming Fungi Provides Insights into the Origins of Lignocellulose Decay Capabilities.</title>
        <authorList>
            <person name="Nagy L.G."/>
            <person name="Riley R."/>
            <person name="Tritt A."/>
            <person name="Adam C."/>
            <person name="Daum C."/>
            <person name="Floudas D."/>
            <person name="Sun H."/>
            <person name="Yadav J.S."/>
            <person name="Pangilinan J."/>
            <person name="Larsson K.H."/>
            <person name="Matsuura K."/>
            <person name="Barry K."/>
            <person name="Labutti K."/>
            <person name="Kuo R."/>
            <person name="Ohm R.A."/>
            <person name="Bhattacharya S.S."/>
            <person name="Shirouzu T."/>
            <person name="Yoshinaga Y."/>
            <person name="Martin F.M."/>
            <person name="Grigoriev I.V."/>
            <person name="Hibbett D.S."/>
        </authorList>
    </citation>
    <scope>NUCLEOTIDE SEQUENCE [LARGE SCALE GENOMIC DNA]</scope>
    <source>
        <strain evidence="6 7">HHB12733</strain>
    </source>
</reference>
<dbReference type="STRING" id="1353952.A0A165GXW2"/>
<evidence type="ECO:0000256" key="3">
    <source>
        <dbReference type="ARBA" id="ARBA00047591"/>
    </source>
</evidence>
<dbReference type="InParanoid" id="A0A165GXW2"/>
<sequence length="446" mass="47796">MISFLQKVYSLFNQLPCRPSVCDVTLCTPVYALPRPVVKDVSDAQSAIVTRHVQQLKQPKLASIISSQEHALKEMVELVGISLREASNEQTATNLEQWTTASSTQMDAAKQAYGSKSSPDEVDWNVARLGLMQSTLIYLRDFTEVKAAVTAGAKQAKKALAQSQQAIVSIAETWGLSFTVLCDLVDDHPVQHWLWDGPFCGAYYSASPSPFIVVAFKGTTPSNLGEWFVDIDVTAAAAAPDPLAGAAGPVLFGAEVSKGVTQALFSPYSLGEAASHLPFDLIVMGLQDLATALGGTVEKQVPVYVTGHSLGASYATLFYAESMRRFTSPLSPLQPFTLVDLHTFGAPRVGLSSFGLSLRALVALHARHTWRIVDENDIVPSVPPVDGLEQVFEHIDCGLLVQSGKAAEAVKSELGNGYPVGYLEGSVAAHSCESYYEAIVSASTTQ</sequence>
<dbReference type="GO" id="GO:0006629">
    <property type="term" value="P:lipid metabolic process"/>
    <property type="evidence" value="ECO:0007669"/>
    <property type="project" value="InterPro"/>
</dbReference>
<dbReference type="InterPro" id="IPR002921">
    <property type="entry name" value="Fungal_lipase-type"/>
</dbReference>
<feature type="domain" description="Fungal lipase-type" evidence="5">
    <location>
        <begin position="213"/>
        <end position="385"/>
    </location>
</feature>
<evidence type="ECO:0000256" key="2">
    <source>
        <dbReference type="ARBA" id="ARBA00043996"/>
    </source>
</evidence>
<dbReference type="PANTHER" id="PTHR45856">
    <property type="entry name" value="ALPHA/BETA-HYDROLASES SUPERFAMILY PROTEIN"/>
    <property type="match status" value="1"/>
</dbReference>
<keyword evidence="7" id="KW-1185">Reference proteome</keyword>
<protein>
    <submittedName>
        <fullName evidence="6">Alpha/beta-hydrolase</fullName>
    </submittedName>
</protein>
<dbReference type="EMBL" id="KV423949">
    <property type="protein sequence ID" value="KZT58628.1"/>
    <property type="molecule type" value="Genomic_DNA"/>
</dbReference>
<evidence type="ECO:0000256" key="4">
    <source>
        <dbReference type="ARBA" id="ARBA00048461"/>
    </source>
</evidence>
<evidence type="ECO:0000259" key="5">
    <source>
        <dbReference type="Pfam" id="PF01764"/>
    </source>
</evidence>
<dbReference type="InterPro" id="IPR051218">
    <property type="entry name" value="Sec_MonoDiacylglyc_Lipase"/>
</dbReference>
<gene>
    <name evidence="6" type="ORF">CALCODRAFT_494726</name>
</gene>
<organism evidence="6 7">
    <name type="scientific">Calocera cornea HHB12733</name>
    <dbReference type="NCBI Taxonomy" id="1353952"/>
    <lineage>
        <taxon>Eukaryota</taxon>
        <taxon>Fungi</taxon>
        <taxon>Dikarya</taxon>
        <taxon>Basidiomycota</taxon>
        <taxon>Agaricomycotina</taxon>
        <taxon>Dacrymycetes</taxon>
        <taxon>Dacrymycetales</taxon>
        <taxon>Dacrymycetaceae</taxon>
        <taxon>Calocera</taxon>
    </lineage>
</organism>
<proteinExistence type="inferred from homology"/>
<dbReference type="Proteomes" id="UP000076842">
    <property type="component" value="Unassembled WGS sequence"/>
</dbReference>
<dbReference type="Pfam" id="PF01764">
    <property type="entry name" value="Lipase_3"/>
    <property type="match status" value="1"/>
</dbReference>
<dbReference type="GO" id="GO:0016787">
    <property type="term" value="F:hydrolase activity"/>
    <property type="evidence" value="ECO:0007669"/>
    <property type="project" value="UniProtKB-KW"/>
</dbReference>
<dbReference type="AlphaFoldDB" id="A0A165GXW2"/>
<comment type="similarity">
    <text evidence="2">Belongs to the AB hydrolase superfamily. Lipase family. Class 3 subfamily.</text>
</comment>
<comment type="catalytic activity">
    <reaction evidence="4">
        <text>a monoacylglycerol + H2O = glycerol + a fatty acid + H(+)</text>
        <dbReference type="Rhea" id="RHEA:15245"/>
        <dbReference type="ChEBI" id="CHEBI:15377"/>
        <dbReference type="ChEBI" id="CHEBI:15378"/>
        <dbReference type="ChEBI" id="CHEBI:17408"/>
        <dbReference type="ChEBI" id="CHEBI:17754"/>
        <dbReference type="ChEBI" id="CHEBI:28868"/>
    </reaction>
</comment>
<evidence type="ECO:0000313" key="7">
    <source>
        <dbReference type="Proteomes" id="UP000076842"/>
    </source>
</evidence>